<sequence length="101" mass="11762">MNGWDAFVNYTHVVVDEGKRVKFWDHVWCGEVNLRVAFPSIYQLACARDATVLDHLLLHDGATIWDIRLRRQVRDREEALMALLSREYGMQGIGEGEDEMR</sequence>
<accession>A0ACC0N2P8</accession>
<dbReference type="Proteomes" id="UP001062846">
    <property type="component" value="Chromosome 7"/>
</dbReference>
<organism evidence="1 2">
    <name type="scientific">Rhododendron molle</name>
    <name type="common">Chinese azalea</name>
    <name type="synonym">Azalea mollis</name>
    <dbReference type="NCBI Taxonomy" id="49168"/>
    <lineage>
        <taxon>Eukaryota</taxon>
        <taxon>Viridiplantae</taxon>
        <taxon>Streptophyta</taxon>
        <taxon>Embryophyta</taxon>
        <taxon>Tracheophyta</taxon>
        <taxon>Spermatophyta</taxon>
        <taxon>Magnoliopsida</taxon>
        <taxon>eudicotyledons</taxon>
        <taxon>Gunneridae</taxon>
        <taxon>Pentapetalae</taxon>
        <taxon>asterids</taxon>
        <taxon>Ericales</taxon>
        <taxon>Ericaceae</taxon>
        <taxon>Ericoideae</taxon>
        <taxon>Rhodoreae</taxon>
        <taxon>Rhododendron</taxon>
    </lineage>
</organism>
<keyword evidence="2" id="KW-1185">Reference proteome</keyword>
<dbReference type="EMBL" id="CM046394">
    <property type="protein sequence ID" value="KAI8547276.1"/>
    <property type="molecule type" value="Genomic_DNA"/>
</dbReference>
<proteinExistence type="predicted"/>
<protein>
    <submittedName>
        <fullName evidence="1">Uncharacterized protein</fullName>
    </submittedName>
</protein>
<gene>
    <name evidence="1" type="ORF">RHMOL_Rhmol07G0182300</name>
</gene>
<evidence type="ECO:0000313" key="2">
    <source>
        <dbReference type="Proteomes" id="UP001062846"/>
    </source>
</evidence>
<name>A0ACC0N2P8_RHOML</name>
<evidence type="ECO:0000313" key="1">
    <source>
        <dbReference type="EMBL" id="KAI8547276.1"/>
    </source>
</evidence>
<reference evidence="1" key="1">
    <citation type="submission" date="2022-02" db="EMBL/GenBank/DDBJ databases">
        <title>Plant Genome Project.</title>
        <authorList>
            <person name="Zhang R.-G."/>
        </authorList>
    </citation>
    <scope>NUCLEOTIDE SEQUENCE</scope>
    <source>
        <strain evidence="1">AT1</strain>
    </source>
</reference>
<comment type="caution">
    <text evidence="1">The sequence shown here is derived from an EMBL/GenBank/DDBJ whole genome shotgun (WGS) entry which is preliminary data.</text>
</comment>